<keyword evidence="7" id="KW-1185">Reference proteome</keyword>
<dbReference type="PRINTS" id="PR00042">
    <property type="entry name" value="LEUZIPPRFOS"/>
</dbReference>
<keyword evidence="5" id="KW-0812">Transmembrane</keyword>
<dbReference type="PROSITE" id="PS00036">
    <property type="entry name" value="BZIP_BASIC"/>
    <property type="match status" value="1"/>
</dbReference>
<keyword evidence="5" id="KW-0472">Membrane</keyword>
<evidence type="ECO:0000313" key="7">
    <source>
        <dbReference type="Proteomes" id="UP000694846"/>
    </source>
</evidence>
<gene>
    <name evidence="8" type="primary">LOC112688979</name>
</gene>
<dbReference type="GO" id="GO:0000981">
    <property type="term" value="F:DNA-binding transcription factor activity, RNA polymerase II-specific"/>
    <property type="evidence" value="ECO:0007669"/>
    <property type="project" value="TreeGrafter"/>
</dbReference>
<evidence type="ECO:0000256" key="4">
    <source>
        <dbReference type="SAM" id="MobiDB-lite"/>
    </source>
</evidence>
<keyword evidence="1" id="KW-0805">Transcription regulation</keyword>
<dbReference type="Proteomes" id="UP000694846">
    <property type="component" value="Unplaced"/>
</dbReference>
<keyword evidence="3" id="KW-0804">Transcription</keyword>
<dbReference type="RefSeq" id="XP_025418232.1">
    <property type="nucleotide sequence ID" value="XM_025562447.1"/>
</dbReference>
<feature type="domain" description="BZIP" evidence="6">
    <location>
        <begin position="380"/>
        <end position="443"/>
    </location>
</feature>
<feature type="region of interest" description="Disordered" evidence="4">
    <location>
        <begin position="271"/>
        <end position="337"/>
    </location>
</feature>
<dbReference type="PANTHER" id="PTHR23351">
    <property type="entry name" value="FOS TRANSCRIPTION FACTOR-RELATED"/>
    <property type="match status" value="1"/>
</dbReference>
<protein>
    <submittedName>
        <fullName evidence="8">Transcription factor kayak isoform X1</fullName>
    </submittedName>
</protein>
<dbReference type="OrthoDB" id="5866312at2759"/>
<evidence type="ECO:0000256" key="5">
    <source>
        <dbReference type="SAM" id="Phobius"/>
    </source>
</evidence>
<dbReference type="InterPro" id="IPR000837">
    <property type="entry name" value="AP-1"/>
</dbReference>
<evidence type="ECO:0000256" key="3">
    <source>
        <dbReference type="ARBA" id="ARBA00023163"/>
    </source>
</evidence>
<name>A0A8B8G5P3_9HEMI</name>
<dbReference type="InterPro" id="IPR046347">
    <property type="entry name" value="bZIP_sf"/>
</dbReference>
<dbReference type="AlphaFoldDB" id="A0A8B8G5P3"/>
<reference evidence="8" key="1">
    <citation type="submission" date="2025-08" db="UniProtKB">
        <authorList>
            <consortium name="RefSeq"/>
        </authorList>
    </citation>
    <scope>IDENTIFICATION</scope>
    <source>
        <tissue evidence="8">Whole body</tissue>
    </source>
</reference>
<dbReference type="GO" id="GO:0000978">
    <property type="term" value="F:RNA polymerase II cis-regulatory region sequence-specific DNA binding"/>
    <property type="evidence" value="ECO:0007669"/>
    <property type="project" value="TreeGrafter"/>
</dbReference>
<dbReference type="CTD" id="3772082"/>
<feature type="compositionally biased region" description="Polar residues" evidence="4">
    <location>
        <begin position="292"/>
        <end position="303"/>
    </location>
</feature>
<dbReference type="InterPro" id="IPR004826">
    <property type="entry name" value="bZIP_Maf"/>
</dbReference>
<keyword evidence="2" id="KW-0238">DNA-binding</keyword>
<dbReference type="GO" id="GO:0005634">
    <property type="term" value="C:nucleus"/>
    <property type="evidence" value="ECO:0007669"/>
    <property type="project" value="UniProtKB-ARBA"/>
</dbReference>
<feature type="compositionally biased region" description="Low complexity" evidence="4">
    <location>
        <begin position="271"/>
        <end position="286"/>
    </location>
</feature>
<sequence length="619" mass="68294">MRFYPPSYSRLISFFRLKFIQLFRIVLFYIQIYVMLLPAQMLPSTGIYNDSNTSVCPDCLDPVATCTCSWQILQLDASYSIYTTLNEDMNKTTPSSAYSFPSDIHKLDGLNCDGIPTRTTPTLTPTTLRNIAADIASMSPGTSEDFAASAASDLHHLVSSSCTNINVPSSIAADHLGSEGRHNLQKLSNQHLNLQNLNNQHISLSNLQNSQHLNQNSLNQQQQNDYNNSFSTVTSRQAGFVPPLVLQINANAPQPSGSTVLLNSNTNSGSSSIFSVKGSSTSASSSHWQGVVVTQTPQRQSRSVNRRRFTDDENGEDDYDSVSDDGTDSSDTTTGKNISKQEIKNIVTRTIIKNEFKNVGNSSGSGRRNKDNKIMSAEEEHRRQIRRERNKLAAARCRKRRMDHTNELLEETEQLEDKRLRLQVEIQGLRQQKTNLQQMLAQHKCAVSMNNGHVSNSVSTVSQAIATLDSISESDTTVLSNNLSTTKRNPLHQQNISTNVNSDNDSNNVGDILIKCEEPSLVITDDDNKDNIPLTVLQQPQRRRPTTLLQLNNVNFGNNKKMSENGSTGVVVLNFDSLMDGGTGLTPVSTSVGSVQNHHQHVQHNTGSDVNTANNSVLS</sequence>
<dbReference type="SMART" id="SM00338">
    <property type="entry name" value="BRLZ"/>
    <property type="match status" value="1"/>
</dbReference>
<dbReference type="InterPro" id="IPR004827">
    <property type="entry name" value="bZIP"/>
</dbReference>
<dbReference type="PROSITE" id="PS50217">
    <property type="entry name" value="BZIP"/>
    <property type="match status" value="1"/>
</dbReference>
<evidence type="ECO:0000313" key="8">
    <source>
        <dbReference type="RefSeq" id="XP_025418232.1"/>
    </source>
</evidence>
<dbReference type="SUPFAM" id="SSF57959">
    <property type="entry name" value="Leucine zipper domain"/>
    <property type="match status" value="1"/>
</dbReference>
<feature type="transmembrane region" description="Helical" evidence="5">
    <location>
        <begin position="21"/>
        <end position="42"/>
    </location>
</feature>
<accession>A0A8B8G5P3</accession>
<feature type="compositionally biased region" description="Basic and acidic residues" evidence="4">
    <location>
        <begin position="368"/>
        <end position="382"/>
    </location>
</feature>
<evidence type="ECO:0000259" key="6">
    <source>
        <dbReference type="PROSITE" id="PS50217"/>
    </source>
</evidence>
<dbReference type="PANTHER" id="PTHR23351:SF56">
    <property type="entry name" value="KAYAK"/>
    <property type="match status" value="1"/>
</dbReference>
<evidence type="ECO:0000256" key="1">
    <source>
        <dbReference type="ARBA" id="ARBA00023015"/>
    </source>
</evidence>
<dbReference type="GeneID" id="112688979"/>
<dbReference type="CDD" id="cd14721">
    <property type="entry name" value="bZIP_Fos"/>
    <property type="match status" value="1"/>
</dbReference>
<proteinExistence type="predicted"/>
<feature type="compositionally biased region" description="Polar residues" evidence="4">
    <location>
        <begin position="606"/>
        <end position="619"/>
    </location>
</feature>
<feature type="region of interest" description="Disordered" evidence="4">
    <location>
        <begin position="590"/>
        <end position="619"/>
    </location>
</feature>
<dbReference type="Gene3D" id="1.20.5.170">
    <property type="match status" value="1"/>
</dbReference>
<feature type="region of interest" description="Disordered" evidence="4">
    <location>
        <begin position="357"/>
        <end position="384"/>
    </location>
</feature>
<evidence type="ECO:0000256" key="2">
    <source>
        <dbReference type="ARBA" id="ARBA00023125"/>
    </source>
</evidence>
<organism evidence="7 8">
    <name type="scientific">Sipha flava</name>
    <name type="common">yellow sugarcane aphid</name>
    <dbReference type="NCBI Taxonomy" id="143950"/>
    <lineage>
        <taxon>Eukaryota</taxon>
        <taxon>Metazoa</taxon>
        <taxon>Ecdysozoa</taxon>
        <taxon>Arthropoda</taxon>
        <taxon>Hexapoda</taxon>
        <taxon>Insecta</taxon>
        <taxon>Pterygota</taxon>
        <taxon>Neoptera</taxon>
        <taxon>Paraneoptera</taxon>
        <taxon>Hemiptera</taxon>
        <taxon>Sternorrhyncha</taxon>
        <taxon>Aphidomorpha</taxon>
        <taxon>Aphidoidea</taxon>
        <taxon>Aphididae</taxon>
        <taxon>Sipha</taxon>
    </lineage>
</organism>
<dbReference type="Pfam" id="PF03131">
    <property type="entry name" value="bZIP_Maf"/>
    <property type="match status" value="1"/>
</dbReference>
<feature type="compositionally biased region" description="Acidic residues" evidence="4">
    <location>
        <begin position="312"/>
        <end position="328"/>
    </location>
</feature>
<keyword evidence="5" id="KW-1133">Transmembrane helix</keyword>